<accession>A0A4Y8ZXL3</accession>
<gene>
    <name evidence="2" type="ORF">E2493_00880</name>
</gene>
<feature type="signal peptide" evidence="1">
    <location>
        <begin position="1"/>
        <end position="21"/>
    </location>
</feature>
<dbReference type="EMBL" id="SPDV01000001">
    <property type="protein sequence ID" value="TFI60297.1"/>
    <property type="molecule type" value="Genomic_DNA"/>
</dbReference>
<evidence type="ECO:0000313" key="2">
    <source>
        <dbReference type="EMBL" id="TFI60297.1"/>
    </source>
</evidence>
<dbReference type="OrthoDB" id="5956991at2"/>
<sequence>MRKLIAIGLGGLIAATSPAQAASPADAEAKLSRALEGRVAGEPVKCINLRQVRSTRIIEDTGILYDAGSTLYLNRPRAGAGSLDAWDTLVTKLHSSQLCSIDTVQLYDTASRVQTGVVFLGEFVPYRRAE</sequence>
<proteinExistence type="predicted"/>
<protein>
    <submittedName>
        <fullName evidence="2">Uncharacterized protein</fullName>
    </submittedName>
</protein>
<feature type="chain" id="PRO_5021467620" evidence="1">
    <location>
        <begin position="22"/>
        <end position="130"/>
    </location>
</feature>
<keyword evidence="3" id="KW-1185">Reference proteome</keyword>
<organism evidence="2 3">
    <name type="scientific">Sphingomonas parva</name>
    <dbReference type="NCBI Taxonomy" id="2555898"/>
    <lineage>
        <taxon>Bacteria</taxon>
        <taxon>Pseudomonadati</taxon>
        <taxon>Pseudomonadota</taxon>
        <taxon>Alphaproteobacteria</taxon>
        <taxon>Sphingomonadales</taxon>
        <taxon>Sphingomonadaceae</taxon>
        <taxon>Sphingomonas</taxon>
    </lineage>
</organism>
<comment type="caution">
    <text evidence="2">The sequence shown here is derived from an EMBL/GenBank/DDBJ whole genome shotgun (WGS) entry which is preliminary data.</text>
</comment>
<evidence type="ECO:0000313" key="3">
    <source>
        <dbReference type="Proteomes" id="UP000298213"/>
    </source>
</evidence>
<name>A0A4Y8ZXL3_9SPHN</name>
<dbReference type="RefSeq" id="WP_135082759.1">
    <property type="nucleotide sequence ID" value="NZ_SPDV01000001.1"/>
</dbReference>
<reference evidence="2 3" key="1">
    <citation type="submission" date="2019-03" db="EMBL/GenBank/DDBJ databases">
        <title>Genome sequence of Sphingomonas sp. 17J27-24.</title>
        <authorList>
            <person name="Kim M."/>
            <person name="Maeng S."/>
            <person name="Sathiyaraj S."/>
        </authorList>
    </citation>
    <scope>NUCLEOTIDE SEQUENCE [LARGE SCALE GENOMIC DNA]</scope>
    <source>
        <strain evidence="2 3">17J27-24</strain>
    </source>
</reference>
<keyword evidence="1" id="KW-0732">Signal</keyword>
<dbReference type="Proteomes" id="UP000298213">
    <property type="component" value="Unassembled WGS sequence"/>
</dbReference>
<evidence type="ECO:0000256" key="1">
    <source>
        <dbReference type="SAM" id="SignalP"/>
    </source>
</evidence>
<dbReference type="AlphaFoldDB" id="A0A4Y8ZXL3"/>